<evidence type="ECO:0000256" key="1">
    <source>
        <dbReference type="SAM" id="MobiDB-lite"/>
    </source>
</evidence>
<keyword evidence="3" id="KW-1185">Reference proteome</keyword>
<feature type="compositionally biased region" description="Basic and acidic residues" evidence="1">
    <location>
        <begin position="299"/>
        <end position="308"/>
    </location>
</feature>
<feature type="region of interest" description="Disordered" evidence="1">
    <location>
        <begin position="183"/>
        <end position="264"/>
    </location>
</feature>
<feature type="region of interest" description="Disordered" evidence="1">
    <location>
        <begin position="95"/>
        <end position="155"/>
    </location>
</feature>
<gene>
    <name evidence="2" type="ORF">K466DRAFT_585422</name>
</gene>
<protein>
    <submittedName>
        <fullName evidence="2">Uncharacterized protein</fullName>
    </submittedName>
</protein>
<feature type="compositionally biased region" description="Polar residues" evidence="1">
    <location>
        <begin position="241"/>
        <end position="260"/>
    </location>
</feature>
<dbReference type="EMBL" id="ML211106">
    <property type="protein sequence ID" value="TFK88620.1"/>
    <property type="molecule type" value="Genomic_DNA"/>
</dbReference>
<sequence length="319" mass="34453">MALFALAALAVMNSPHDLLFWAFWGLKSEERTAELVDEVIHTNPPLITLPMSVVWESKASALAGIEESRRPLLPKAVHPIQYISSNLHLLMKDPKPMQSAKRKQPSADVDDDQPVAKRLRTRVAKPKVPACPSRKSTRLRKSAATPASHSPHLQTKLVVLRRPQRAELRRAAGADVVVDVEEAPAQGASGSGPTKKRTTTMTTPRRKATSARKRPAAKKSAATVSPKQAVAAVPQEAAWQPTPSSSRRIENSASAPSSSGLEPAPAYQRGRVVCAGNRRRDTFGGLQLCQHPANGRTVATDRADEGRRKAGGARKGIRS</sequence>
<feature type="compositionally biased region" description="Basic residues" evidence="1">
    <location>
        <begin position="309"/>
        <end position="319"/>
    </location>
</feature>
<feature type="compositionally biased region" description="Basic residues" evidence="1">
    <location>
        <begin position="194"/>
        <end position="217"/>
    </location>
</feature>
<evidence type="ECO:0000313" key="3">
    <source>
        <dbReference type="Proteomes" id="UP000308197"/>
    </source>
</evidence>
<dbReference type="Proteomes" id="UP000308197">
    <property type="component" value="Unassembled WGS sequence"/>
</dbReference>
<organism evidence="2 3">
    <name type="scientific">Polyporus arcularius HHB13444</name>
    <dbReference type="NCBI Taxonomy" id="1314778"/>
    <lineage>
        <taxon>Eukaryota</taxon>
        <taxon>Fungi</taxon>
        <taxon>Dikarya</taxon>
        <taxon>Basidiomycota</taxon>
        <taxon>Agaricomycotina</taxon>
        <taxon>Agaricomycetes</taxon>
        <taxon>Polyporales</taxon>
        <taxon>Polyporaceae</taxon>
        <taxon>Polyporus</taxon>
    </lineage>
</organism>
<dbReference type="AlphaFoldDB" id="A0A5C3PK78"/>
<proteinExistence type="predicted"/>
<evidence type="ECO:0000313" key="2">
    <source>
        <dbReference type="EMBL" id="TFK88620.1"/>
    </source>
</evidence>
<dbReference type="InParanoid" id="A0A5C3PK78"/>
<name>A0A5C3PK78_9APHY</name>
<accession>A0A5C3PK78</accession>
<reference evidence="2 3" key="1">
    <citation type="journal article" date="2019" name="Nat. Ecol. Evol.">
        <title>Megaphylogeny resolves global patterns of mushroom evolution.</title>
        <authorList>
            <person name="Varga T."/>
            <person name="Krizsan K."/>
            <person name="Foldi C."/>
            <person name="Dima B."/>
            <person name="Sanchez-Garcia M."/>
            <person name="Sanchez-Ramirez S."/>
            <person name="Szollosi G.J."/>
            <person name="Szarkandi J.G."/>
            <person name="Papp V."/>
            <person name="Albert L."/>
            <person name="Andreopoulos W."/>
            <person name="Angelini C."/>
            <person name="Antonin V."/>
            <person name="Barry K.W."/>
            <person name="Bougher N.L."/>
            <person name="Buchanan P."/>
            <person name="Buyck B."/>
            <person name="Bense V."/>
            <person name="Catcheside P."/>
            <person name="Chovatia M."/>
            <person name="Cooper J."/>
            <person name="Damon W."/>
            <person name="Desjardin D."/>
            <person name="Finy P."/>
            <person name="Geml J."/>
            <person name="Haridas S."/>
            <person name="Hughes K."/>
            <person name="Justo A."/>
            <person name="Karasinski D."/>
            <person name="Kautmanova I."/>
            <person name="Kiss B."/>
            <person name="Kocsube S."/>
            <person name="Kotiranta H."/>
            <person name="LaButti K.M."/>
            <person name="Lechner B.E."/>
            <person name="Liimatainen K."/>
            <person name="Lipzen A."/>
            <person name="Lukacs Z."/>
            <person name="Mihaltcheva S."/>
            <person name="Morgado L.N."/>
            <person name="Niskanen T."/>
            <person name="Noordeloos M.E."/>
            <person name="Ohm R.A."/>
            <person name="Ortiz-Santana B."/>
            <person name="Ovrebo C."/>
            <person name="Racz N."/>
            <person name="Riley R."/>
            <person name="Savchenko A."/>
            <person name="Shiryaev A."/>
            <person name="Soop K."/>
            <person name="Spirin V."/>
            <person name="Szebenyi C."/>
            <person name="Tomsovsky M."/>
            <person name="Tulloss R.E."/>
            <person name="Uehling J."/>
            <person name="Grigoriev I.V."/>
            <person name="Vagvolgyi C."/>
            <person name="Papp T."/>
            <person name="Martin F.M."/>
            <person name="Miettinen O."/>
            <person name="Hibbett D.S."/>
            <person name="Nagy L.G."/>
        </authorList>
    </citation>
    <scope>NUCLEOTIDE SEQUENCE [LARGE SCALE GENOMIC DNA]</scope>
    <source>
        <strain evidence="2 3">HHB13444</strain>
    </source>
</reference>
<feature type="region of interest" description="Disordered" evidence="1">
    <location>
        <begin position="295"/>
        <end position="319"/>
    </location>
</feature>